<dbReference type="PANTHER" id="PTHR30469:SF12">
    <property type="entry name" value="MULTIDRUG RESISTANCE PROTEIN MDTA"/>
    <property type="match status" value="1"/>
</dbReference>
<dbReference type="GO" id="GO:0015562">
    <property type="term" value="F:efflux transmembrane transporter activity"/>
    <property type="evidence" value="ECO:0007669"/>
    <property type="project" value="TreeGrafter"/>
</dbReference>
<accession>A0A7Z0MNY9</accession>
<dbReference type="Gene3D" id="1.10.287.470">
    <property type="entry name" value="Helix hairpin bin"/>
    <property type="match status" value="1"/>
</dbReference>
<name>A0A7Z0MNY9_9GAMM</name>
<dbReference type="AlphaFoldDB" id="A0A7Z0MNY9"/>
<keyword evidence="1" id="KW-0175">Coiled coil</keyword>
<evidence type="ECO:0000313" key="2">
    <source>
        <dbReference type="EMBL" id="NYT47176.1"/>
    </source>
</evidence>
<sequence>MLLACLALAIALVKLQPKMEHEPSAALITSVNVIAVKPYHVRPAILESYGTVEPDILLESKSEVAGKIIYVHPQLRNGAILPKDTVIIRIEQEDYQLALQQAEATANSHRAQLREVQLQTKNLQTELNIVQKKLNLAKLELSRIQSLVKKNSISKSSRDTQQVNVLKLQQEAQKLKHQILTVPEQIANAEAALANSESLVTTQQRNLERTVITLPFNARISERAIDENQYISQGALL</sequence>
<feature type="coiled-coil region" evidence="1">
    <location>
        <begin position="92"/>
        <end position="206"/>
    </location>
</feature>
<dbReference type="PANTHER" id="PTHR30469">
    <property type="entry name" value="MULTIDRUG RESISTANCE PROTEIN MDTA"/>
    <property type="match status" value="1"/>
</dbReference>
<reference evidence="2 3" key="1">
    <citation type="submission" date="2020-05" db="EMBL/GenBank/DDBJ databases">
        <title>Horizontal transmission and recombination maintain forever young bacterial symbiont genomes.</title>
        <authorList>
            <person name="Russell S.L."/>
            <person name="Pepper-Tunick E."/>
            <person name="Svedberg J."/>
            <person name="Byrne A."/>
            <person name="Ruelas Castillo J."/>
            <person name="Vollmers C."/>
            <person name="Beinart R.A."/>
            <person name="Corbett-Detig R."/>
        </authorList>
    </citation>
    <scope>NUCLEOTIDE SEQUENCE [LARGE SCALE GENOMIC DNA]</scope>
    <source>
        <strain evidence="2">4727-3</strain>
    </source>
</reference>
<dbReference type="Gene3D" id="2.40.50.100">
    <property type="match status" value="1"/>
</dbReference>
<dbReference type="SUPFAM" id="SSF111369">
    <property type="entry name" value="HlyD-like secretion proteins"/>
    <property type="match status" value="1"/>
</dbReference>
<comment type="caution">
    <text evidence="2">The sequence shown here is derived from an EMBL/GenBank/DDBJ whole genome shotgun (WGS) entry which is preliminary data.</text>
</comment>
<evidence type="ECO:0000256" key="1">
    <source>
        <dbReference type="SAM" id="Coils"/>
    </source>
</evidence>
<evidence type="ECO:0000313" key="3">
    <source>
        <dbReference type="Proteomes" id="UP000537890"/>
    </source>
</evidence>
<evidence type="ECO:0008006" key="4">
    <source>
        <dbReference type="Google" id="ProtNLM"/>
    </source>
</evidence>
<proteinExistence type="predicted"/>
<dbReference type="Proteomes" id="UP000537890">
    <property type="component" value="Unassembled WGS sequence"/>
</dbReference>
<organism evidence="2 3">
    <name type="scientific">Candidatus Methanofishera endochildressiae</name>
    <dbReference type="NCBI Taxonomy" id="2738884"/>
    <lineage>
        <taxon>Bacteria</taxon>
        <taxon>Pseudomonadati</taxon>
        <taxon>Pseudomonadota</taxon>
        <taxon>Gammaproteobacteria</taxon>
        <taxon>Candidatus Methanofishera</taxon>
    </lineage>
</organism>
<dbReference type="EMBL" id="JACCHS010000100">
    <property type="protein sequence ID" value="NYT47176.1"/>
    <property type="molecule type" value="Genomic_DNA"/>
</dbReference>
<dbReference type="GO" id="GO:1990281">
    <property type="term" value="C:efflux pump complex"/>
    <property type="evidence" value="ECO:0007669"/>
    <property type="project" value="TreeGrafter"/>
</dbReference>
<gene>
    <name evidence="2" type="ORF">H0A75_05940</name>
</gene>
<protein>
    <recommendedName>
        <fullName evidence="4">Membrane fusion protein biotin-lipoyl like domain-containing protein</fullName>
    </recommendedName>
</protein>